<keyword evidence="3" id="KW-0732">Signal</keyword>
<dbReference type="EMBL" id="BAABGT010000094">
    <property type="protein sequence ID" value="GAA4555631.1"/>
    <property type="molecule type" value="Genomic_DNA"/>
</dbReference>
<dbReference type="SMART" id="SM00947">
    <property type="entry name" value="Pro_CA"/>
    <property type="match status" value="1"/>
</dbReference>
<evidence type="ECO:0000256" key="1">
    <source>
        <dbReference type="ARBA" id="ARBA00006217"/>
    </source>
</evidence>
<dbReference type="PANTHER" id="PTHR11002:SF79">
    <property type="entry name" value="CARBONIC ANHYDRASE 2"/>
    <property type="match status" value="1"/>
</dbReference>
<reference evidence="5" key="1">
    <citation type="journal article" date="2019" name="Int. J. Syst. Evol. Microbiol.">
        <title>The Global Catalogue of Microorganisms (GCM) 10K type strain sequencing project: providing services to taxonomists for standard genome sequencing and annotation.</title>
        <authorList>
            <consortium name="The Broad Institute Genomics Platform"/>
            <consortium name="The Broad Institute Genome Sequencing Center for Infectious Disease"/>
            <person name="Wu L."/>
            <person name="Ma J."/>
        </authorList>
    </citation>
    <scope>NUCLEOTIDE SEQUENCE [LARGE SCALE GENOMIC DNA]</scope>
    <source>
        <strain evidence="5">JCM 17906</strain>
    </source>
</reference>
<comment type="similarity">
    <text evidence="1">Belongs to the beta-class carbonic anhydrase family.</text>
</comment>
<gene>
    <name evidence="4" type="ORF">GCM10023175_56200</name>
</gene>
<accession>A0ABP8S0E2</accession>
<dbReference type="Proteomes" id="UP001501598">
    <property type="component" value="Unassembled WGS sequence"/>
</dbReference>
<evidence type="ECO:0000313" key="4">
    <source>
        <dbReference type="EMBL" id="GAA4555631.1"/>
    </source>
</evidence>
<proteinExistence type="inferred from homology"/>
<dbReference type="InterPro" id="IPR006311">
    <property type="entry name" value="TAT_signal"/>
</dbReference>
<dbReference type="Gene3D" id="3.40.1050.10">
    <property type="entry name" value="Carbonic anhydrase"/>
    <property type="match status" value="1"/>
</dbReference>
<dbReference type="Pfam" id="PF00484">
    <property type="entry name" value="Pro_CA"/>
    <property type="match status" value="1"/>
</dbReference>
<dbReference type="PANTHER" id="PTHR11002">
    <property type="entry name" value="CARBONIC ANHYDRASE"/>
    <property type="match status" value="1"/>
</dbReference>
<comment type="caution">
    <text evidence="4">The sequence shown here is derived from an EMBL/GenBank/DDBJ whole genome shotgun (WGS) entry which is preliminary data.</text>
</comment>
<sequence length="229" mass="23700">MRGIGRRAAVRGRVGAGLGGLLATGAAPAVAEPGVVPTADEGLRLLLEGNRRWQAARPDHPHEGAGIRRSLVAAQHPFATILSCVDSRVPPELVFDQGLGDLFTVRTAGEVLDDAVLGSIAFGAGELRIPLVVVVGHSSCGAVGVALDAVDAGEEGAGHLRYLVEAIRPAVPPQGPDRAARVAAAVDDNVRRVVHMLRYDSDLHESVEQGGLTVVGARYDLDSGAVTLL</sequence>
<feature type="chain" id="PRO_5047204330" evidence="3">
    <location>
        <begin position="32"/>
        <end position="229"/>
    </location>
</feature>
<dbReference type="PROSITE" id="PS51318">
    <property type="entry name" value="TAT"/>
    <property type="match status" value="1"/>
</dbReference>
<evidence type="ECO:0000256" key="2">
    <source>
        <dbReference type="ARBA" id="ARBA00024993"/>
    </source>
</evidence>
<comment type="function">
    <text evidence="2">Catalyzes the reversible hydration of carbon dioxide to form bicarbonate.</text>
</comment>
<evidence type="ECO:0000256" key="3">
    <source>
        <dbReference type="SAM" id="SignalP"/>
    </source>
</evidence>
<name>A0ABP8S0E2_9PSEU</name>
<evidence type="ECO:0000313" key="5">
    <source>
        <dbReference type="Proteomes" id="UP001501598"/>
    </source>
</evidence>
<feature type="signal peptide" evidence="3">
    <location>
        <begin position="1"/>
        <end position="31"/>
    </location>
</feature>
<organism evidence="4 5">
    <name type="scientific">Pseudonocardia xishanensis</name>
    <dbReference type="NCBI Taxonomy" id="630995"/>
    <lineage>
        <taxon>Bacteria</taxon>
        <taxon>Bacillati</taxon>
        <taxon>Actinomycetota</taxon>
        <taxon>Actinomycetes</taxon>
        <taxon>Pseudonocardiales</taxon>
        <taxon>Pseudonocardiaceae</taxon>
        <taxon>Pseudonocardia</taxon>
    </lineage>
</organism>
<dbReference type="InterPro" id="IPR001765">
    <property type="entry name" value="Carbonic_anhydrase"/>
</dbReference>
<keyword evidence="5" id="KW-1185">Reference proteome</keyword>
<dbReference type="SUPFAM" id="SSF53056">
    <property type="entry name" value="beta-carbonic anhydrase, cab"/>
    <property type="match status" value="1"/>
</dbReference>
<dbReference type="InterPro" id="IPR036874">
    <property type="entry name" value="Carbonic_anhydrase_sf"/>
</dbReference>
<protein>
    <submittedName>
        <fullName evidence="4">Carbonic anhydrase</fullName>
    </submittedName>
</protein>
<dbReference type="RefSeq" id="WP_345425062.1">
    <property type="nucleotide sequence ID" value="NZ_BAABGT010000094.1"/>
</dbReference>